<feature type="region of interest" description="Disordered" evidence="1">
    <location>
        <begin position="107"/>
        <end position="135"/>
    </location>
</feature>
<dbReference type="OrthoDB" id="2507294at2759"/>
<proteinExistence type="predicted"/>
<dbReference type="Proteomes" id="UP000765509">
    <property type="component" value="Unassembled WGS sequence"/>
</dbReference>
<evidence type="ECO:0000256" key="1">
    <source>
        <dbReference type="SAM" id="MobiDB-lite"/>
    </source>
</evidence>
<reference evidence="2" key="1">
    <citation type="submission" date="2021-03" db="EMBL/GenBank/DDBJ databases">
        <title>Draft genome sequence of rust myrtle Austropuccinia psidii MF-1, a brazilian biotype.</title>
        <authorList>
            <person name="Quecine M.C."/>
            <person name="Pachon D.M.R."/>
            <person name="Bonatelli M.L."/>
            <person name="Correr F.H."/>
            <person name="Franceschini L.M."/>
            <person name="Leite T.F."/>
            <person name="Margarido G.R.A."/>
            <person name="Almeida C.A."/>
            <person name="Ferrarezi J.A."/>
            <person name="Labate C.A."/>
        </authorList>
    </citation>
    <scope>NUCLEOTIDE SEQUENCE</scope>
    <source>
        <strain evidence="2">MF-1</strain>
    </source>
</reference>
<dbReference type="EMBL" id="AVOT02044489">
    <property type="protein sequence ID" value="MBW0539834.1"/>
    <property type="molecule type" value="Genomic_DNA"/>
</dbReference>
<keyword evidence="3" id="KW-1185">Reference proteome</keyword>
<sequence>MSQQMVHKKILRKCGGALEHSLRRRFMEPFSTEEKINALEDIVTRTKTGRTWKKLDIKISNKPYIKKDKVKNPPKPNSTYKRRKCHQCDGIGSLANNCIKKEKINKILETKDHNDKEEESYSEKDIEESEKSESD</sequence>
<comment type="caution">
    <text evidence="2">The sequence shown here is derived from an EMBL/GenBank/DDBJ whole genome shotgun (WGS) entry which is preliminary data.</text>
</comment>
<evidence type="ECO:0000313" key="2">
    <source>
        <dbReference type="EMBL" id="MBW0539834.1"/>
    </source>
</evidence>
<gene>
    <name evidence="2" type="ORF">O181_079549</name>
</gene>
<evidence type="ECO:0000313" key="3">
    <source>
        <dbReference type="Proteomes" id="UP000765509"/>
    </source>
</evidence>
<accession>A0A9Q3FIP8</accession>
<protein>
    <submittedName>
        <fullName evidence="2">Uncharacterized protein</fullName>
    </submittedName>
</protein>
<dbReference type="AlphaFoldDB" id="A0A9Q3FIP8"/>
<name>A0A9Q3FIP8_9BASI</name>
<organism evidence="2 3">
    <name type="scientific">Austropuccinia psidii MF-1</name>
    <dbReference type="NCBI Taxonomy" id="1389203"/>
    <lineage>
        <taxon>Eukaryota</taxon>
        <taxon>Fungi</taxon>
        <taxon>Dikarya</taxon>
        <taxon>Basidiomycota</taxon>
        <taxon>Pucciniomycotina</taxon>
        <taxon>Pucciniomycetes</taxon>
        <taxon>Pucciniales</taxon>
        <taxon>Sphaerophragmiaceae</taxon>
        <taxon>Austropuccinia</taxon>
    </lineage>
</organism>